<reference evidence="2 3" key="1">
    <citation type="submission" date="2019-12" db="EMBL/GenBank/DDBJ databases">
        <title>Draft genome sequence of the ascomycete Xylaria multiplex DSM 110363.</title>
        <authorList>
            <person name="Buettner E."/>
            <person name="Kellner H."/>
        </authorList>
    </citation>
    <scope>NUCLEOTIDE SEQUENCE [LARGE SCALE GENOMIC DNA]</scope>
    <source>
        <strain evidence="2 3">DSM 110363</strain>
    </source>
</reference>
<dbReference type="AlphaFoldDB" id="A0A7C8IKB3"/>
<evidence type="ECO:0000256" key="1">
    <source>
        <dbReference type="SAM" id="MobiDB-lite"/>
    </source>
</evidence>
<feature type="compositionally biased region" description="Polar residues" evidence="1">
    <location>
        <begin position="78"/>
        <end position="87"/>
    </location>
</feature>
<dbReference type="InParanoid" id="A0A7C8IKB3"/>
<feature type="region of interest" description="Disordered" evidence="1">
    <location>
        <begin position="51"/>
        <end position="87"/>
    </location>
</feature>
<gene>
    <name evidence="2" type="ORF">GQX73_g7783</name>
</gene>
<dbReference type="Proteomes" id="UP000481858">
    <property type="component" value="Unassembled WGS sequence"/>
</dbReference>
<proteinExistence type="predicted"/>
<comment type="caution">
    <text evidence="2">The sequence shown here is derived from an EMBL/GenBank/DDBJ whole genome shotgun (WGS) entry which is preliminary data.</text>
</comment>
<evidence type="ECO:0000313" key="3">
    <source>
        <dbReference type="Proteomes" id="UP000481858"/>
    </source>
</evidence>
<protein>
    <submittedName>
        <fullName evidence="2">Uncharacterized protein</fullName>
    </submittedName>
</protein>
<accession>A0A7C8IKB3</accession>
<name>A0A7C8IKB3_9PEZI</name>
<organism evidence="2 3">
    <name type="scientific">Xylaria multiplex</name>
    <dbReference type="NCBI Taxonomy" id="323545"/>
    <lineage>
        <taxon>Eukaryota</taxon>
        <taxon>Fungi</taxon>
        <taxon>Dikarya</taxon>
        <taxon>Ascomycota</taxon>
        <taxon>Pezizomycotina</taxon>
        <taxon>Sordariomycetes</taxon>
        <taxon>Xylariomycetidae</taxon>
        <taxon>Xylariales</taxon>
        <taxon>Xylariaceae</taxon>
        <taxon>Xylaria</taxon>
    </lineage>
</organism>
<dbReference type="EMBL" id="WUBL01000106">
    <property type="protein sequence ID" value="KAF2965781.1"/>
    <property type="molecule type" value="Genomic_DNA"/>
</dbReference>
<keyword evidence="3" id="KW-1185">Reference proteome</keyword>
<evidence type="ECO:0000313" key="2">
    <source>
        <dbReference type="EMBL" id="KAF2965781.1"/>
    </source>
</evidence>
<sequence length="155" mass="15902">MDWQRNFCREGCPYDELTDGSAKNTQLQTADEHAVGVPLLASQPSQIAAPVAAGQVTSDTPVTAGKGSDKAEGPFVTNGPSSSDQTYIPTTSATFVLNTDLVTTSDGPVAGATNSKTTENLGNTQQIDAAKTTVDIPLASPPAPPMVLEQGAANL</sequence>